<dbReference type="AlphaFoldDB" id="A0A8K0NSU0"/>
<keyword evidence="5" id="KW-0297">G-protein coupled receptor</keyword>
<keyword evidence="7" id="KW-0675">Receptor</keyword>
<dbReference type="Proteomes" id="UP000792457">
    <property type="component" value="Unassembled WGS sequence"/>
</dbReference>
<dbReference type="InterPro" id="IPR000276">
    <property type="entry name" value="GPCR_Rhodpsn"/>
</dbReference>
<evidence type="ECO:0000256" key="5">
    <source>
        <dbReference type="ARBA" id="ARBA00023040"/>
    </source>
</evidence>
<evidence type="ECO:0000313" key="13">
    <source>
        <dbReference type="Proteomes" id="UP000792457"/>
    </source>
</evidence>
<dbReference type="GO" id="GO:0016020">
    <property type="term" value="C:membrane"/>
    <property type="evidence" value="ECO:0007669"/>
    <property type="project" value="UniProtKB-SubCell"/>
</dbReference>
<evidence type="ECO:0000313" key="12">
    <source>
        <dbReference type="EMBL" id="KAG8223385.1"/>
    </source>
</evidence>
<dbReference type="InterPro" id="IPR050125">
    <property type="entry name" value="GPCR_opsins"/>
</dbReference>
<evidence type="ECO:0000256" key="4">
    <source>
        <dbReference type="ARBA" id="ARBA00022989"/>
    </source>
</evidence>
<dbReference type="GO" id="GO:0007601">
    <property type="term" value="P:visual perception"/>
    <property type="evidence" value="ECO:0007669"/>
    <property type="project" value="UniProtKB-KW"/>
</dbReference>
<keyword evidence="4 10" id="KW-1133">Transmembrane helix</keyword>
<comment type="similarity">
    <text evidence="2">Belongs to the G-protein coupled receptor 1 family.</text>
</comment>
<evidence type="ECO:0000256" key="7">
    <source>
        <dbReference type="ARBA" id="ARBA00023170"/>
    </source>
</evidence>
<evidence type="ECO:0000259" key="11">
    <source>
        <dbReference type="PROSITE" id="PS50262"/>
    </source>
</evidence>
<dbReference type="PRINTS" id="PR00237">
    <property type="entry name" value="GPCRRHODOPSN"/>
</dbReference>
<evidence type="ECO:0000256" key="9">
    <source>
        <dbReference type="ARBA" id="ARBA00023305"/>
    </source>
</evidence>
<evidence type="ECO:0000256" key="10">
    <source>
        <dbReference type="SAM" id="Phobius"/>
    </source>
</evidence>
<evidence type="ECO:0000256" key="2">
    <source>
        <dbReference type="ARBA" id="ARBA00010663"/>
    </source>
</evidence>
<keyword evidence="13" id="KW-1185">Reference proteome</keyword>
<dbReference type="PANTHER" id="PTHR24240">
    <property type="entry name" value="OPSIN"/>
    <property type="match status" value="1"/>
</dbReference>
<feature type="domain" description="G-protein coupled receptors family 1 profile" evidence="11">
    <location>
        <begin position="57"/>
        <end position="110"/>
    </location>
</feature>
<dbReference type="InterPro" id="IPR017452">
    <property type="entry name" value="GPCR_Rhodpsn_7TM"/>
</dbReference>
<evidence type="ECO:0000256" key="8">
    <source>
        <dbReference type="ARBA" id="ARBA00023224"/>
    </source>
</evidence>
<reference evidence="12" key="2">
    <citation type="submission" date="2017-10" db="EMBL/GenBank/DDBJ databases">
        <title>Ladona fulva Genome sequencing and assembly.</title>
        <authorList>
            <person name="Murali S."/>
            <person name="Richards S."/>
            <person name="Bandaranaike D."/>
            <person name="Bellair M."/>
            <person name="Blankenburg K."/>
            <person name="Chao H."/>
            <person name="Dinh H."/>
            <person name="Doddapaneni H."/>
            <person name="Dugan-Rocha S."/>
            <person name="Elkadiri S."/>
            <person name="Gnanaolivu R."/>
            <person name="Hernandez B."/>
            <person name="Skinner E."/>
            <person name="Javaid M."/>
            <person name="Lee S."/>
            <person name="Li M."/>
            <person name="Ming W."/>
            <person name="Munidasa M."/>
            <person name="Muniz J."/>
            <person name="Nguyen L."/>
            <person name="Hughes D."/>
            <person name="Osuji N."/>
            <person name="Pu L.-L."/>
            <person name="Puazo M."/>
            <person name="Qu C."/>
            <person name="Quiroz J."/>
            <person name="Raj R."/>
            <person name="Weissenberger G."/>
            <person name="Xin Y."/>
            <person name="Zou X."/>
            <person name="Han Y."/>
            <person name="Worley K."/>
            <person name="Muzny D."/>
            <person name="Gibbs R."/>
        </authorList>
    </citation>
    <scope>NUCLEOTIDE SEQUENCE</scope>
    <source>
        <strain evidence="12">Sampled in the wild</strain>
    </source>
</reference>
<evidence type="ECO:0000256" key="6">
    <source>
        <dbReference type="ARBA" id="ARBA00023136"/>
    </source>
</evidence>
<name>A0A8K0NSU0_LADFU</name>
<dbReference type="PROSITE" id="PS50262">
    <property type="entry name" value="G_PROTEIN_RECEP_F1_2"/>
    <property type="match status" value="1"/>
</dbReference>
<protein>
    <submittedName>
        <fullName evidence="12">Arthropsin</fullName>
    </submittedName>
</protein>
<feature type="non-terminal residue" evidence="12">
    <location>
        <position position="137"/>
    </location>
</feature>
<dbReference type="Gene3D" id="1.20.1070.10">
    <property type="entry name" value="Rhodopsin 7-helix transmembrane proteins"/>
    <property type="match status" value="2"/>
</dbReference>
<keyword evidence="8" id="KW-0807">Transducer</keyword>
<accession>A0A8K0NSU0</accession>
<dbReference type="SUPFAM" id="SSF81321">
    <property type="entry name" value="Family A G protein-coupled receptor-like"/>
    <property type="match status" value="1"/>
</dbReference>
<keyword evidence="6 10" id="KW-0472">Membrane</keyword>
<feature type="transmembrane region" description="Helical" evidence="10">
    <location>
        <begin position="42"/>
        <end position="66"/>
    </location>
</feature>
<gene>
    <name evidence="12" type="ORF">J437_LFUL019774</name>
</gene>
<dbReference type="EMBL" id="KZ308158">
    <property type="protein sequence ID" value="KAG8223385.1"/>
    <property type="molecule type" value="Genomic_DNA"/>
</dbReference>
<comment type="subcellular location">
    <subcellularLocation>
        <location evidence="1">Membrane</location>
        <topology evidence="1">Multi-pass membrane protein</topology>
    </subcellularLocation>
</comment>
<keyword evidence="9" id="KW-0844">Vision</keyword>
<reference evidence="12" key="1">
    <citation type="submission" date="2013-04" db="EMBL/GenBank/DDBJ databases">
        <authorList>
            <person name="Qu J."/>
            <person name="Murali S.C."/>
            <person name="Bandaranaike D."/>
            <person name="Bellair M."/>
            <person name="Blankenburg K."/>
            <person name="Chao H."/>
            <person name="Dinh H."/>
            <person name="Doddapaneni H."/>
            <person name="Downs B."/>
            <person name="Dugan-Rocha S."/>
            <person name="Elkadiri S."/>
            <person name="Gnanaolivu R.D."/>
            <person name="Hernandez B."/>
            <person name="Javaid M."/>
            <person name="Jayaseelan J.C."/>
            <person name="Lee S."/>
            <person name="Li M."/>
            <person name="Ming W."/>
            <person name="Munidasa M."/>
            <person name="Muniz J."/>
            <person name="Nguyen L."/>
            <person name="Ongeri F."/>
            <person name="Osuji N."/>
            <person name="Pu L.-L."/>
            <person name="Puazo M."/>
            <person name="Qu C."/>
            <person name="Quiroz J."/>
            <person name="Raj R."/>
            <person name="Weissenberger G."/>
            <person name="Xin Y."/>
            <person name="Zou X."/>
            <person name="Han Y."/>
            <person name="Richards S."/>
            <person name="Worley K."/>
            <person name="Muzny D."/>
            <person name="Gibbs R."/>
        </authorList>
    </citation>
    <scope>NUCLEOTIDE SEQUENCE</scope>
    <source>
        <strain evidence="12">Sampled in the wild</strain>
    </source>
</reference>
<evidence type="ECO:0000256" key="1">
    <source>
        <dbReference type="ARBA" id="ARBA00004141"/>
    </source>
</evidence>
<evidence type="ECO:0000256" key="3">
    <source>
        <dbReference type="ARBA" id="ARBA00022692"/>
    </source>
</evidence>
<comment type="caution">
    <text evidence="12">The sequence shown here is derived from an EMBL/GenBank/DDBJ whole genome shotgun (WGS) entry which is preliminary data.</text>
</comment>
<keyword evidence="9" id="KW-0716">Sensory transduction</keyword>
<proteinExistence type="inferred from homology"/>
<keyword evidence="3 10" id="KW-0812">Transmembrane</keyword>
<sequence length="137" mass="15629">IWFYCALMSAPPLLGWSRYIAEGFLTSCSWDYLTRTPANRAYYIYLLTLGFVAPVCIILTLVLLFLTSWTPYSVVSLIGQFGDIQRVTPWTATLPAIFAKASVIYNPIVYGLSHPHFRSSVRQYLSAHKTIANWERK</sequence>
<organism evidence="12 13">
    <name type="scientific">Ladona fulva</name>
    <name type="common">Scarce chaser dragonfly</name>
    <name type="synonym">Libellula fulva</name>
    <dbReference type="NCBI Taxonomy" id="123851"/>
    <lineage>
        <taxon>Eukaryota</taxon>
        <taxon>Metazoa</taxon>
        <taxon>Ecdysozoa</taxon>
        <taxon>Arthropoda</taxon>
        <taxon>Hexapoda</taxon>
        <taxon>Insecta</taxon>
        <taxon>Pterygota</taxon>
        <taxon>Palaeoptera</taxon>
        <taxon>Odonata</taxon>
        <taxon>Epiprocta</taxon>
        <taxon>Anisoptera</taxon>
        <taxon>Libelluloidea</taxon>
        <taxon>Libellulidae</taxon>
        <taxon>Ladona</taxon>
    </lineage>
</organism>
<dbReference type="OrthoDB" id="9996086at2759"/>
<dbReference type="GO" id="GO:0004930">
    <property type="term" value="F:G protein-coupled receptor activity"/>
    <property type="evidence" value="ECO:0007669"/>
    <property type="project" value="UniProtKB-KW"/>
</dbReference>